<dbReference type="InterPro" id="IPR050113">
    <property type="entry name" value="Ub_conjugating_enzyme"/>
</dbReference>
<organism evidence="2 3">
    <name type="scientific">Urochloa decumbens</name>
    <dbReference type="NCBI Taxonomy" id="240449"/>
    <lineage>
        <taxon>Eukaryota</taxon>
        <taxon>Viridiplantae</taxon>
        <taxon>Streptophyta</taxon>
        <taxon>Embryophyta</taxon>
        <taxon>Tracheophyta</taxon>
        <taxon>Spermatophyta</taxon>
        <taxon>Magnoliopsida</taxon>
        <taxon>Liliopsida</taxon>
        <taxon>Poales</taxon>
        <taxon>Poaceae</taxon>
        <taxon>PACMAD clade</taxon>
        <taxon>Panicoideae</taxon>
        <taxon>Panicodae</taxon>
        <taxon>Paniceae</taxon>
        <taxon>Melinidinae</taxon>
        <taxon>Urochloa</taxon>
    </lineage>
</organism>
<dbReference type="AlphaFoldDB" id="A0ABC9CTI3"/>
<dbReference type="Gene3D" id="3.10.110.10">
    <property type="entry name" value="Ubiquitin Conjugating Enzyme"/>
    <property type="match status" value="1"/>
</dbReference>
<dbReference type="PANTHER" id="PTHR24067">
    <property type="entry name" value="UBIQUITIN-CONJUGATING ENZYME E2"/>
    <property type="match status" value="1"/>
</dbReference>
<dbReference type="SMART" id="SM00212">
    <property type="entry name" value="UBCc"/>
    <property type="match status" value="1"/>
</dbReference>
<reference evidence="3" key="1">
    <citation type="submission" date="2024-06" db="EMBL/GenBank/DDBJ databases">
        <authorList>
            <person name="Ryan C."/>
        </authorList>
    </citation>
    <scope>NUCLEOTIDE SEQUENCE [LARGE SCALE GENOMIC DNA]</scope>
</reference>
<reference evidence="2 3" key="2">
    <citation type="submission" date="2024-10" db="EMBL/GenBank/DDBJ databases">
        <authorList>
            <person name="Ryan C."/>
        </authorList>
    </citation>
    <scope>NUCLEOTIDE SEQUENCE [LARGE SCALE GENOMIC DNA]</scope>
</reference>
<name>A0ABC9CTI3_9POAL</name>
<accession>A0ABC9CTI3</accession>
<evidence type="ECO:0000259" key="1">
    <source>
        <dbReference type="PROSITE" id="PS50127"/>
    </source>
</evidence>
<dbReference type="Pfam" id="PF00179">
    <property type="entry name" value="UQ_con"/>
    <property type="match status" value="1"/>
</dbReference>
<dbReference type="InterPro" id="IPR000608">
    <property type="entry name" value="UBC"/>
</dbReference>
<evidence type="ECO:0000313" key="3">
    <source>
        <dbReference type="Proteomes" id="UP001497457"/>
    </source>
</evidence>
<protein>
    <recommendedName>
        <fullName evidence="1">UBC core domain-containing protein</fullName>
    </recommendedName>
</protein>
<dbReference type="Proteomes" id="UP001497457">
    <property type="component" value="Chromosome 30rd"/>
</dbReference>
<dbReference type="PROSITE" id="PS50127">
    <property type="entry name" value="UBC_2"/>
    <property type="match status" value="1"/>
</dbReference>
<dbReference type="InterPro" id="IPR016135">
    <property type="entry name" value="UBQ-conjugating_enzyme/RWD"/>
</dbReference>
<proteinExistence type="predicted"/>
<dbReference type="SUPFAM" id="SSF54495">
    <property type="entry name" value="UBC-like"/>
    <property type="match status" value="1"/>
</dbReference>
<gene>
    <name evidence="2" type="ORF">URODEC1_LOCUS78349</name>
</gene>
<feature type="domain" description="UBC core" evidence="1">
    <location>
        <begin position="7"/>
        <end position="164"/>
    </location>
</feature>
<sequence>MMASRGLAICRLAEERSAGARVILTFVAKPEKLPDGSVNLLLWNCIIPGKQGTDWEGGYFPLTLQFSEYYPDRPPTCKFPAGFFHVNVYDTGAVCLSLLGDHGILPSPCGKFSYASKSCLIIQIQTLVHNVSFIVCFAKNMPEYKKRVCQQVKRYSLLVSAQGG</sequence>
<dbReference type="EMBL" id="OZ075140">
    <property type="protein sequence ID" value="CAL5025832.1"/>
    <property type="molecule type" value="Genomic_DNA"/>
</dbReference>
<evidence type="ECO:0000313" key="2">
    <source>
        <dbReference type="EMBL" id="CAL5025832.1"/>
    </source>
</evidence>
<keyword evidence="3" id="KW-1185">Reference proteome</keyword>